<keyword evidence="2" id="KW-0540">Nuclease</keyword>
<keyword evidence="3" id="KW-1185">Reference proteome</keyword>
<keyword evidence="2" id="KW-0255">Endonuclease</keyword>
<dbReference type="PANTHER" id="PTHR33877">
    <property type="entry name" value="SLL1193 PROTEIN"/>
    <property type="match status" value="1"/>
</dbReference>
<dbReference type="GO" id="GO:0004519">
    <property type="term" value="F:endonuclease activity"/>
    <property type="evidence" value="ECO:0007669"/>
    <property type="project" value="UniProtKB-KW"/>
</dbReference>
<dbReference type="Gene3D" id="1.10.30.50">
    <property type="match status" value="1"/>
</dbReference>
<evidence type="ECO:0000259" key="1">
    <source>
        <dbReference type="SMART" id="SM00507"/>
    </source>
</evidence>
<evidence type="ECO:0000313" key="3">
    <source>
        <dbReference type="Proteomes" id="UP000324233"/>
    </source>
</evidence>
<dbReference type="PANTHER" id="PTHR33877:SF1">
    <property type="entry name" value="TYPE IV METHYL-DIRECTED RESTRICTION ENZYME ECOKMCRA"/>
    <property type="match status" value="1"/>
</dbReference>
<evidence type="ECO:0000313" key="2">
    <source>
        <dbReference type="EMBL" id="QEH35631.1"/>
    </source>
</evidence>
<dbReference type="CDD" id="cd00085">
    <property type="entry name" value="HNHc"/>
    <property type="match status" value="1"/>
</dbReference>
<dbReference type="RefSeq" id="WP_148595411.1">
    <property type="nucleotide sequence ID" value="NZ_CP042997.1"/>
</dbReference>
<dbReference type="Pfam" id="PF01844">
    <property type="entry name" value="HNH"/>
    <property type="match status" value="1"/>
</dbReference>
<dbReference type="InterPro" id="IPR002711">
    <property type="entry name" value="HNH"/>
</dbReference>
<dbReference type="AlphaFoldDB" id="A0A5B9W6N0"/>
<accession>A0A5B9W6N0</accession>
<reference evidence="2 3" key="1">
    <citation type="submission" date="2019-08" db="EMBL/GenBank/DDBJ databases">
        <title>Deep-cultivation of Planctomycetes and their phenomic and genomic characterization uncovers novel biology.</title>
        <authorList>
            <person name="Wiegand S."/>
            <person name="Jogler M."/>
            <person name="Boedeker C."/>
            <person name="Pinto D."/>
            <person name="Vollmers J."/>
            <person name="Rivas-Marin E."/>
            <person name="Kohn T."/>
            <person name="Peeters S.H."/>
            <person name="Heuer A."/>
            <person name="Rast P."/>
            <person name="Oberbeckmann S."/>
            <person name="Bunk B."/>
            <person name="Jeske O."/>
            <person name="Meyerdierks A."/>
            <person name="Storesund J.E."/>
            <person name="Kallscheuer N."/>
            <person name="Luecker S."/>
            <person name="Lage O.M."/>
            <person name="Pohl T."/>
            <person name="Merkel B.J."/>
            <person name="Hornburger P."/>
            <person name="Mueller R.-W."/>
            <person name="Bruemmer F."/>
            <person name="Labrenz M."/>
            <person name="Spormann A.M."/>
            <person name="Op den Camp H."/>
            <person name="Overmann J."/>
            <person name="Amann R."/>
            <person name="Jetten M.S.M."/>
            <person name="Mascher T."/>
            <person name="Medema M.H."/>
            <person name="Devos D.P."/>
            <person name="Kaster A.-K."/>
            <person name="Ovreas L."/>
            <person name="Rohde M."/>
            <person name="Galperin M.Y."/>
            <person name="Jogler C."/>
        </authorList>
    </citation>
    <scope>NUCLEOTIDE SEQUENCE [LARGE SCALE GENOMIC DNA]</scope>
    <source>
        <strain evidence="2 3">OJF2</strain>
    </source>
</reference>
<name>A0A5B9W6N0_9BACT</name>
<dbReference type="InterPro" id="IPR052892">
    <property type="entry name" value="NA-targeting_endonuclease"/>
</dbReference>
<keyword evidence="2" id="KW-0378">Hydrolase</keyword>
<dbReference type="InterPro" id="IPR003615">
    <property type="entry name" value="HNH_nuc"/>
</dbReference>
<feature type="domain" description="HNH nuclease" evidence="1">
    <location>
        <begin position="3"/>
        <end position="58"/>
    </location>
</feature>
<dbReference type="GO" id="GO:0003676">
    <property type="term" value="F:nucleic acid binding"/>
    <property type="evidence" value="ECO:0007669"/>
    <property type="project" value="InterPro"/>
</dbReference>
<gene>
    <name evidence="2" type="ORF">OJF2_41840</name>
</gene>
<dbReference type="KEGG" id="agv:OJF2_41840"/>
<dbReference type="GO" id="GO:0008270">
    <property type="term" value="F:zinc ion binding"/>
    <property type="evidence" value="ECO:0007669"/>
    <property type="project" value="InterPro"/>
</dbReference>
<organism evidence="2 3">
    <name type="scientific">Aquisphaera giovannonii</name>
    <dbReference type="NCBI Taxonomy" id="406548"/>
    <lineage>
        <taxon>Bacteria</taxon>
        <taxon>Pseudomonadati</taxon>
        <taxon>Planctomycetota</taxon>
        <taxon>Planctomycetia</taxon>
        <taxon>Isosphaerales</taxon>
        <taxon>Isosphaeraceae</taxon>
        <taxon>Aquisphaera</taxon>
    </lineage>
</organism>
<protein>
    <submittedName>
        <fullName evidence="2">HNH endonuclease</fullName>
    </submittedName>
</protein>
<dbReference type="SMART" id="SM00507">
    <property type="entry name" value="HNHc"/>
    <property type="match status" value="1"/>
</dbReference>
<proteinExistence type="predicted"/>
<dbReference type="OrthoDB" id="9802901at2"/>
<dbReference type="EMBL" id="CP042997">
    <property type="protein sequence ID" value="QEH35631.1"/>
    <property type="molecule type" value="Genomic_DNA"/>
</dbReference>
<sequence length="133" mass="15114">MSKPYAAVAERAGHRCEYCRAPEVIFNLPFEVEHIVPSSRGGSDEESNLALACRACNLFKSDRQHAKDEVTEEVAPLFHPRLDVWNEHFQVDRDEGSIRGPTAIGRVAVAALQRNRDVQRIARISWMKLQLYP</sequence>
<dbReference type="Proteomes" id="UP000324233">
    <property type="component" value="Chromosome"/>
</dbReference>